<evidence type="ECO:0000256" key="3">
    <source>
        <dbReference type="PROSITE-ProRule" id="PRU00169"/>
    </source>
</evidence>
<dbReference type="InterPro" id="IPR058245">
    <property type="entry name" value="NreC/VraR/RcsB-like_REC"/>
</dbReference>
<dbReference type="RefSeq" id="WP_232175877.1">
    <property type="nucleotide sequence ID" value="NZ_JAJPWV010000001.1"/>
</dbReference>
<feature type="domain" description="HTH luxR-type" evidence="4">
    <location>
        <begin position="138"/>
        <end position="203"/>
    </location>
</feature>
<feature type="modified residue" description="4-aspartylphosphate" evidence="3">
    <location>
        <position position="57"/>
    </location>
</feature>
<dbReference type="PROSITE" id="PS50110">
    <property type="entry name" value="RESPONSE_REGULATORY"/>
    <property type="match status" value="1"/>
</dbReference>
<dbReference type="PANTHER" id="PTHR43214">
    <property type="entry name" value="TWO-COMPONENT RESPONSE REGULATOR"/>
    <property type="match status" value="1"/>
</dbReference>
<evidence type="ECO:0000259" key="5">
    <source>
        <dbReference type="PROSITE" id="PS50110"/>
    </source>
</evidence>
<dbReference type="SMART" id="SM00448">
    <property type="entry name" value="REC"/>
    <property type="match status" value="1"/>
</dbReference>
<dbReference type="PANTHER" id="PTHR43214:SF43">
    <property type="entry name" value="TWO-COMPONENT RESPONSE REGULATOR"/>
    <property type="match status" value="1"/>
</dbReference>
<dbReference type="CDD" id="cd17535">
    <property type="entry name" value="REC_NarL-like"/>
    <property type="match status" value="1"/>
</dbReference>
<dbReference type="InterPro" id="IPR016032">
    <property type="entry name" value="Sig_transdc_resp-reg_C-effctor"/>
</dbReference>
<evidence type="ECO:0000313" key="6">
    <source>
        <dbReference type="EMBL" id="MCD8739831.1"/>
    </source>
</evidence>
<dbReference type="SUPFAM" id="SSF46894">
    <property type="entry name" value="C-terminal effector domain of the bipartite response regulators"/>
    <property type="match status" value="1"/>
</dbReference>
<dbReference type="SMART" id="SM00421">
    <property type="entry name" value="HTH_LUXR"/>
    <property type="match status" value="1"/>
</dbReference>
<dbReference type="SUPFAM" id="SSF52172">
    <property type="entry name" value="CheY-like"/>
    <property type="match status" value="1"/>
</dbReference>
<dbReference type="Pfam" id="PF00196">
    <property type="entry name" value="GerE"/>
    <property type="match status" value="1"/>
</dbReference>
<keyword evidence="2" id="KW-0238">DNA-binding</keyword>
<dbReference type="InterPro" id="IPR011006">
    <property type="entry name" value="CheY-like_superfamily"/>
</dbReference>
<feature type="domain" description="Response regulatory" evidence="5">
    <location>
        <begin position="6"/>
        <end position="122"/>
    </location>
</feature>
<dbReference type="PROSITE" id="PS00622">
    <property type="entry name" value="HTH_LUXR_1"/>
    <property type="match status" value="1"/>
</dbReference>
<keyword evidence="7" id="KW-1185">Reference proteome</keyword>
<dbReference type="Gene3D" id="3.40.50.2300">
    <property type="match status" value="1"/>
</dbReference>
<protein>
    <submittedName>
        <fullName evidence="6">Response regulator transcription factor</fullName>
    </submittedName>
</protein>
<evidence type="ECO:0000259" key="4">
    <source>
        <dbReference type="PROSITE" id="PS50043"/>
    </source>
</evidence>
<dbReference type="Proteomes" id="UP001199919">
    <property type="component" value="Unassembled WGS sequence"/>
</dbReference>
<sequence>MIDKTTVYLADDHAIVVEGLIEILRSQPDLHVIGTAANGEEVIQLMQNRRADIVVLDINMPKMNGIKCTQQIKQQFPATKVIVLTMFPEKSYVDQLIRAGADGCLLKSRGSQDLLHAIARVKTSRSYFDTIRDFDAKDEKPLFQLSEREFEIIRLIVNGLTTTQIAEKLFLSEHTVKTHRKNIFRKIGINSVSQLTAFAINHQLMG</sequence>
<dbReference type="InterPro" id="IPR000792">
    <property type="entry name" value="Tscrpt_reg_LuxR_C"/>
</dbReference>
<keyword evidence="1 3" id="KW-0597">Phosphoprotein</keyword>
<organism evidence="6 7">
    <name type="scientific">Mucilaginibacter roseus</name>
    <dbReference type="NCBI Taxonomy" id="1528868"/>
    <lineage>
        <taxon>Bacteria</taxon>
        <taxon>Pseudomonadati</taxon>
        <taxon>Bacteroidota</taxon>
        <taxon>Sphingobacteriia</taxon>
        <taxon>Sphingobacteriales</taxon>
        <taxon>Sphingobacteriaceae</taxon>
        <taxon>Mucilaginibacter</taxon>
    </lineage>
</organism>
<dbReference type="PRINTS" id="PR00038">
    <property type="entry name" value="HTHLUXR"/>
</dbReference>
<dbReference type="EMBL" id="JAJPWV010000001">
    <property type="protein sequence ID" value="MCD8739831.1"/>
    <property type="molecule type" value="Genomic_DNA"/>
</dbReference>
<gene>
    <name evidence="6" type="ORF">LT679_04390</name>
</gene>
<reference evidence="6 7" key="1">
    <citation type="submission" date="2021-12" db="EMBL/GenBank/DDBJ databases">
        <title>Mucilaginibacter roseus genome.</title>
        <authorList>
            <person name="Ferreira J.R."/>
            <person name="Newman J.D."/>
        </authorList>
    </citation>
    <scope>NUCLEOTIDE SEQUENCE [LARGE SCALE GENOMIC DNA]</scope>
    <source>
        <strain evidence="6 7">LMG 28454</strain>
    </source>
</reference>
<evidence type="ECO:0000256" key="2">
    <source>
        <dbReference type="ARBA" id="ARBA00023125"/>
    </source>
</evidence>
<evidence type="ECO:0000313" key="7">
    <source>
        <dbReference type="Proteomes" id="UP001199919"/>
    </source>
</evidence>
<dbReference type="PROSITE" id="PS50043">
    <property type="entry name" value="HTH_LUXR_2"/>
    <property type="match status" value="1"/>
</dbReference>
<dbReference type="CDD" id="cd06170">
    <property type="entry name" value="LuxR_C_like"/>
    <property type="match status" value="1"/>
</dbReference>
<comment type="caution">
    <text evidence="6">The sequence shown here is derived from an EMBL/GenBank/DDBJ whole genome shotgun (WGS) entry which is preliminary data.</text>
</comment>
<dbReference type="InterPro" id="IPR039420">
    <property type="entry name" value="WalR-like"/>
</dbReference>
<evidence type="ECO:0000256" key="1">
    <source>
        <dbReference type="ARBA" id="ARBA00022553"/>
    </source>
</evidence>
<dbReference type="Pfam" id="PF00072">
    <property type="entry name" value="Response_reg"/>
    <property type="match status" value="1"/>
</dbReference>
<name>A0ABS8U2Q0_9SPHI</name>
<dbReference type="InterPro" id="IPR001789">
    <property type="entry name" value="Sig_transdc_resp-reg_receiver"/>
</dbReference>
<accession>A0ABS8U2Q0</accession>
<proteinExistence type="predicted"/>